<dbReference type="GO" id="GO:0003677">
    <property type="term" value="F:DNA binding"/>
    <property type="evidence" value="ECO:0007669"/>
    <property type="project" value="InterPro"/>
</dbReference>
<dbReference type="GO" id="GO:0008270">
    <property type="term" value="F:zinc ion binding"/>
    <property type="evidence" value="ECO:0007669"/>
    <property type="project" value="InterPro"/>
</dbReference>
<feature type="domain" description="Xylanolytic transcriptional activator regulatory" evidence="3">
    <location>
        <begin position="244"/>
        <end position="313"/>
    </location>
</feature>
<evidence type="ECO:0000256" key="2">
    <source>
        <dbReference type="SAM" id="MobiDB-lite"/>
    </source>
</evidence>
<keyword evidence="1" id="KW-0539">Nucleus</keyword>
<protein>
    <recommendedName>
        <fullName evidence="3">Xylanolytic transcriptional activator regulatory domain-containing protein</fullName>
    </recommendedName>
</protein>
<proteinExistence type="predicted"/>
<feature type="compositionally biased region" description="Polar residues" evidence="2">
    <location>
        <begin position="73"/>
        <end position="111"/>
    </location>
</feature>
<accession>A0A8K0JK06</accession>
<evidence type="ECO:0000313" key="4">
    <source>
        <dbReference type="EMBL" id="KAG7527671.1"/>
    </source>
</evidence>
<dbReference type="Pfam" id="PF04082">
    <property type="entry name" value="Fungal_trans"/>
    <property type="match status" value="1"/>
</dbReference>
<feature type="compositionally biased region" description="Acidic residues" evidence="2">
    <location>
        <begin position="26"/>
        <end position="38"/>
    </location>
</feature>
<keyword evidence="5" id="KW-1185">Reference proteome</keyword>
<comment type="caution">
    <text evidence="4">The sequence shown here is derived from an EMBL/GenBank/DDBJ whole genome shotgun (WGS) entry which is preliminary data.</text>
</comment>
<dbReference type="Proteomes" id="UP000812966">
    <property type="component" value="Unassembled WGS sequence"/>
</dbReference>
<dbReference type="AlphaFoldDB" id="A0A8K0JK06"/>
<dbReference type="InterPro" id="IPR007219">
    <property type="entry name" value="XnlR_reg_dom"/>
</dbReference>
<evidence type="ECO:0000313" key="5">
    <source>
        <dbReference type="Proteomes" id="UP000812966"/>
    </source>
</evidence>
<dbReference type="EMBL" id="JABELV010000247">
    <property type="protein sequence ID" value="KAG7527671.1"/>
    <property type="molecule type" value="Genomic_DNA"/>
</dbReference>
<organism evidence="4 5">
    <name type="scientific">Filobasidium floriforme</name>
    <dbReference type="NCBI Taxonomy" id="5210"/>
    <lineage>
        <taxon>Eukaryota</taxon>
        <taxon>Fungi</taxon>
        <taxon>Dikarya</taxon>
        <taxon>Basidiomycota</taxon>
        <taxon>Agaricomycotina</taxon>
        <taxon>Tremellomycetes</taxon>
        <taxon>Filobasidiales</taxon>
        <taxon>Filobasidiaceae</taxon>
        <taxon>Filobasidium</taxon>
    </lineage>
</organism>
<feature type="region of interest" description="Disordered" evidence="2">
    <location>
        <begin position="1"/>
        <end position="46"/>
    </location>
</feature>
<dbReference type="GO" id="GO:0006351">
    <property type="term" value="P:DNA-templated transcription"/>
    <property type="evidence" value="ECO:0007669"/>
    <property type="project" value="InterPro"/>
</dbReference>
<dbReference type="PANTHER" id="PTHR47783">
    <property type="entry name" value="ZN(II)2CYS6 TRANSCRIPTION FACTOR (EUROFUNG)-RELATED"/>
    <property type="match status" value="1"/>
</dbReference>
<reference evidence="4" key="1">
    <citation type="submission" date="2020-04" db="EMBL/GenBank/DDBJ databases">
        <title>Analysis of mating type loci in Filobasidium floriforme.</title>
        <authorList>
            <person name="Nowrousian M."/>
        </authorList>
    </citation>
    <scope>NUCLEOTIDE SEQUENCE</scope>
    <source>
        <strain evidence="4">CBS 6242</strain>
    </source>
</reference>
<feature type="compositionally biased region" description="Basic and acidic residues" evidence="2">
    <location>
        <begin position="16"/>
        <end position="25"/>
    </location>
</feature>
<dbReference type="PANTHER" id="PTHR47783:SF1">
    <property type="entry name" value="ZN(II)2CYS6 TRANSCRIPTION FACTOR (EUROFUNG)"/>
    <property type="match status" value="1"/>
</dbReference>
<sequence>MNMESTDAGLGAADRSTVRPMRDGVDSEEDLNEAEEGESGMSGLSYEYLRPYGPTAINPGLGRVRLSIRGPTSRSGLQVDYQQHASTSHNHNQPRAQSSTTTHTQAPSSNSRHLLDLPRLPLVDPHTRLPRSDLRAPLIDVFFQHFGSIFPFIEKKALDGKLAGEMVDAGTILMVSMMCALSARFCQMDEIVGISQHPFCRGSAFADNAKQLLIPLLGMPSNNVVAALLFLAYYELGMNNEAGLWAYTGLAMRMITDLGGHRKMSGRFASRSFRTLFWCVYLLDRSLSIGTGRPVTFLDAHIEIAQPDSSSQTLYASTPDRPSLAFAFTIRLTQLYGSIAQLVNSSPYWLPGFTGESIGPTAPSSPNGTRPGSASRRALNGGRVDWEALVTDPAFALELDALAQLENSVITLYEALPPVLTWNIDNLTRHVRIGDGDMYLHLHLWYYCILAILHREPFIHARAAFAQMQALEAVEIQKTAARSIQDIVASLDSQNRRLLLNNPFINQCFYVAASTWASEIRSQGQRPTVPLRRAKTLLSTSALVSFTVCAKVLREQADVWLGVGWIAAALAKRSDRLIVGNVVKGGATDTILSEAEMRIISTCDRSEGDTNVSEMGQLRDSVFQSLDGLVPDETGYEAAVPLWDADGLFGDQDFNQLFFDLTQYGDFNFQA</sequence>
<gene>
    <name evidence="4" type="ORF">FFLO_06704</name>
</gene>
<feature type="region of interest" description="Disordered" evidence="2">
    <location>
        <begin position="73"/>
        <end position="116"/>
    </location>
</feature>
<evidence type="ECO:0000259" key="3">
    <source>
        <dbReference type="SMART" id="SM00906"/>
    </source>
</evidence>
<evidence type="ECO:0000256" key="1">
    <source>
        <dbReference type="ARBA" id="ARBA00023242"/>
    </source>
</evidence>
<dbReference type="CDD" id="cd12148">
    <property type="entry name" value="fungal_TF_MHR"/>
    <property type="match status" value="1"/>
</dbReference>
<dbReference type="SMART" id="SM00906">
    <property type="entry name" value="Fungal_trans"/>
    <property type="match status" value="1"/>
</dbReference>
<name>A0A8K0JK06_9TREE</name>